<organism evidence="1 2">
    <name type="scientific">Geodia barretti</name>
    <name type="common">Barrett's horny sponge</name>
    <dbReference type="NCBI Taxonomy" id="519541"/>
    <lineage>
        <taxon>Eukaryota</taxon>
        <taxon>Metazoa</taxon>
        <taxon>Porifera</taxon>
        <taxon>Demospongiae</taxon>
        <taxon>Heteroscleromorpha</taxon>
        <taxon>Tetractinellida</taxon>
        <taxon>Astrophorina</taxon>
        <taxon>Geodiidae</taxon>
        <taxon>Geodia</taxon>
    </lineage>
</organism>
<keyword evidence="2" id="KW-1185">Reference proteome</keyword>
<comment type="caution">
    <text evidence="1">The sequence shown here is derived from an EMBL/GenBank/DDBJ whole genome shotgun (WGS) entry which is preliminary data.</text>
</comment>
<name>A0AA35R8U1_GEOBA</name>
<accession>A0AA35R8U1</accession>
<evidence type="ECO:0000313" key="2">
    <source>
        <dbReference type="Proteomes" id="UP001174909"/>
    </source>
</evidence>
<gene>
    <name evidence="1" type="ORF">GBAR_LOCUS4989</name>
</gene>
<reference evidence="1" key="1">
    <citation type="submission" date="2023-03" db="EMBL/GenBank/DDBJ databases">
        <authorList>
            <person name="Steffen K."/>
            <person name="Cardenas P."/>
        </authorList>
    </citation>
    <scope>NUCLEOTIDE SEQUENCE</scope>
</reference>
<protein>
    <submittedName>
        <fullName evidence="1">Uncharacterized protein</fullName>
    </submittedName>
</protein>
<dbReference type="EMBL" id="CASHTH010000737">
    <property type="protein sequence ID" value="CAI8006958.1"/>
    <property type="molecule type" value="Genomic_DNA"/>
</dbReference>
<evidence type="ECO:0000313" key="1">
    <source>
        <dbReference type="EMBL" id="CAI8006958.1"/>
    </source>
</evidence>
<dbReference type="Proteomes" id="UP001174909">
    <property type="component" value="Unassembled WGS sequence"/>
</dbReference>
<dbReference type="AlphaFoldDB" id="A0AA35R8U1"/>
<sequence>MALVVNLTTIPESTLNRDFSIEITCGINLTAVGLANPPAELSRLYELPRSSSVTISVKL</sequence>
<proteinExistence type="predicted"/>